<evidence type="ECO:0000256" key="3">
    <source>
        <dbReference type="ARBA" id="ARBA00023015"/>
    </source>
</evidence>
<feature type="modified residue" description="4-aspartylphosphate" evidence="7">
    <location>
        <position position="56"/>
    </location>
</feature>
<dbReference type="InterPro" id="IPR016032">
    <property type="entry name" value="Sig_transdc_resp-reg_C-effctor"/>
</dbReference>
<protein>
    <recommendedName>
        <fullName evidence="1">Stage 0 sporulation protein A homolog</fullName>
    </recommendedName>
</protein>
<evidence type="ECO:0000313" key="11">
    <source>
        <dbReference type="Proteomes" id="UP000242329"/>
    </source>
</evidence>
<dbReference type="SMART" id="SM00448">
    <property type="entry name" value="REC"/>
    <property type="match status" value="1"/>
</dbReference>
<evidence type="ECO:0000259" key="8">
    <source>
        <dbReference type="PROSITE" id="PS50043"/>
    </source>
</evidence>
<evidence type="ECO:0000259" key="9">
    <source>
        <dbReference type="PROSITE" id="PS50110"/>
    </source>
</evidence>
<dbReference type="InterPro" id="IPR000792">
    <property type="entry name" value="Tscrpt_reg_LuxR_C"/>
</dbReference>
<dbReference type="PROSITE" id="PS50043">
    <property type="entry name" value="HTH_LUXR_2"/>
    <property type="match status" value="1"/>
</dbReference>
<dbReference type="SUPFAM" id="SSF46894">
    <property type="entry name" value="C-terminal effector domain of the bipartite response regulators"/>
    <property type="match status" value="1"/>
</dbReference>
<dbReference type="PRINTS" id="PR00038">
    <property type="entry name" value="HTHLUXR"/>
</dbReference>
<dbReference type="Pfam" id="PF00196">
    <property type="entry name" value="GerE"/>
    <property type="match status" value="1"/>
</dbReference>
<evidence type="ECO:0000256" key="6">
    <source>
        <dbReference type="ARBA" id="ARBA00024867"/>
    </source>
</evidence>
<dbReference type="InterPro" id="IPR001789">
    <property type="entry name" value="Sig_transdc_resp-reg_receiver"/>
</dbReference>
<evidence type="ECO:0000256" key="1">
    <source>
        <dbReference type="ARBA" id="ARBA00018672"/>
    </source>
</evidence>
<dbReference type="Gene3D" id="3.40.50.2300">
    <property type="match status" value="1"/>
</dbReference>
<dbReference type="SMART" id="SM00421">
    <property type="entry name" value="HTH_LUXR"/>
    <property type="match status" value="1"/>
</dbReference>
<evidence type="ECO:0000256" key="2">
    <source>
        <dbReference type="ARBA" id="ARBA00022553"/>
    </source>
</evidence>
<dbReference type="InterPro" id="IPR011006">
    <property type="entry name" value="CheY-like_superfamily"/>
</dbReference>
<evidence type="ECO:0000256" key="7">
    <source>
        <dbReference type="PROSITE-ProRule" id="PRU00169"/>
    </source>
</evidence>
<name>A0A1M5Q751_9FIRM</name>
<evidence type="ECO:0000313" key="10">
    <source>
        <dbReference type="EMBL" id="SHH09601.1"/>
    </source>
</evidence>
<dbReference type="EMBL" id="FQWY01000030">
    <property type="protein sequence ID" value="SHH09601.1"/>
    <property type="molecule type" value="Genomic_DNA"/>
</dbReference>
<dbReference type="CDD" id="cd17535">
    <property type="entry name" value="REC_NarL-like"/>
    <property type="match status" value="1"/>
</dbReference>
<dbReference type="OrthoDB" id="9779069at2"/>
<keyword evidence="11" id="KW-1185">Reference proteome</keyword>
<dbReference type="PANTHER" id="PTHR43214">
    <property type="entry name" value="TWO-COMPONENT RESPONSE REGULATOR"/>
    <property type="match status" value="1"/>
</dbReference>
<proteinExistence type="predicted"/>
<dbReference type="STRING" id="1123382.SAMN02745221_01673"/>
<keyword evidence="4" id="KW-0238">DNA-binding</keyword>
<dbReference type="GO" id="GO:0003677">
    <property type="term" value="F:DNA binding"/>
    <property type="evidence" value="ECO:0007669"/>
    <property type="project" value="UniProtKB-KW"/>
</dbReference>
<dbReference type="GO" id="GO:0000160">
    <property type="term" value="P:phosphorelay signal transduction system"/>
    <property type="evidence" value="ECO:0007669"/>
    <property type="project" value="InterPro"/>
</dbReference>
<evidence type="ECO:0000256" key="4">
    <source>
        <dbReference type="ARBA" id="ARBA00023125"/>
    </source>
</evidence>
<keyword evidence="3" id="KW-0805">Transcription regulation</keyword>
<comment type="function">
    <text evidence="6">May play the central regulatory role in sporulation. It may be an element of the effector pathway responsible for the activation of sporulation genes in response to nutritional stress. Spo0A may act in concert with spo0H (a sigma factor) to control the expression of some genes that are critical to the sporulation process.</text>
</comment>
<evidence type="ECO:0000256" key="5">
    <source>
        <dbReference type="ARBA" id="ARBA00023163"/>
    </source>
</evidence>
<reference evidence="11" key="1">
    <citation type="submission" date="2016-11" db="EMBL/GenBank/DDBJ databases">
        <authorList>
            <person name="Varghese N."/>
            <person name="Submissions S."/>
        </authorList>
    </citation>
    <scope>NUCLEOTIDE SEQUENCE [LARGE SCALE GENOMIC DNA]</scope>
    <source>
        <strain evidence="11">DSM 11003</strain>
    </source>
</reference>
<organism evidence="10 11">
    <name type="scientific">Thermosyntropha lipolytica DSM 11003</name>
    <dbReference type="NCBI Taxonomy" id="1123382"/>
    <lineage>
        <taxon>Bacteria</taxon>
        <taxon>Bacillati</taxon>
        <taxon>Bacillota</taxon>
        <taxon>Clostridia</taxon>
        <taxon>Eubacteriales</taxon>
        <taxon>Syntrophomonadaceae</taxon>
        <taxon>Thermosyntropha</taxon>
    </lineage>
</organism>
<dbReference type="CDD" id="cd06170">
    <property type="entry name" value="LuxR_C_like"/>
    <property type="match status" value="1"/>
</dbReference>
<dbReference type="GO" id="GO:0006355">
    <property type="term" value="P:regulation of DNA-templated transcription"/>
    <property type="evidence" value="ECO:0007669"/>
    <property type="project" value="InterPro"/>
</dbReference>
<dbReference type="AlphaFoldDB" id="A0A1M5Q751"/>
<accession>A0A1M5Q751</accession>
<dbReference type="Proteomes" id="UP000242329">
    <property type="component" value="Unassembled WGS sequence"/>
</dbReference>
<sequence length="200" mass="22017">MDKVRVVIADDTSGVREKLKKLLGSDPGIELLPEAGDGQGAINMARKMKPEVVIMDANMPGTDGMWATRVILRELPETRVIGLAVLEDEAEEMLKAGACVCLFKNVLDEGIVDIVHKVVKEAREKDGEDEMAKSRPAVKLTRREKDVLAFVAQGKNNRQIAEALDISEKTVKNHLTSIFRKLGVRDRTQAALYALKNGLV</sequence>
<dbReference type="InterPro" id="IPR058245">
    <property type="entry name" value="NreC/VraR/RcsB-like_REC"/>
</dbReference>
<keyword evidence="2 7" id="KW-0597">Phosphoprotein</keyword>
<feature type="domain" description="Response regulatory" evidence="9">
    <location>
        <begin position="5"/>
        <end position="119"/>
    </location>
</feature>
<dbReference type="PROSITE" id="PS00622">
    <property type="entry name" value="HTH_LUXR_1"/>
    <property type="match status" value="1"/>
</dbReference>
<dbReference type="FunFam" id="1.10.10.10:FF:000153">
    <property type="entry name" value="LuxR family transcriptional regulator"/>
    <property type="match status" value="1"/>
</dbReference>
<gene>
    <name evidence="10" type="ORF">SAMN02745221_01673</name>
</gene>
<dbReference type="InterPro" id="IPR039420">
    <property type="entry name" value="WalR-like"/>
</dbReference>
<feature type="domain" description="HTH luxR-type" evidence="8">
    <location>
        <begin position="133"/>
        <end position="198"/>
    </location>
</feature>
<dbReference type="SUPFAM" id="SSF52172">
    <property type="entry name" value="CheY-like"/>
    <property type="match status" value="1"/>
</dbReference>
<keyword evidence="5" id="KW-0804">Transcription</keyword>
<dbReference type="Pfam" id="PF00072">
    <property type="entry name" value="Response_reg"/>
    <property type="match status" value="1"/>
</dbReference>
<dbReference type="PROSITE" id="PS50110">
    <property type="entry name" value="RESPONSE_REGULATORY"/>
    <property type="match status" value="1"/>
</dbReference>